<sequence>MLVTFSRALKSQTSERGKRGETGRPGGRTKESTGAATSFGAFVRARPDMPRMCVFVVITFKLAPMPYLMPLAGSQIPDADTMFPPNFRRPLDCDCCQLQEHSQDTNQQQPKLTALGWGSRDTIRQVICRLCLLRAKGSRTLYSQTLSPPTQANRPTTQPP</sequence>
<evidence type="ECO:0000313" key="2">
    <source>
        <dbReference type="Proteomes" id="UP000515160"/>
    </source>
</evidence>
<organism evidence="2 3">
    <name type="scientific">Drosophila albomicans</name>
    <name type="common">Fruit fly</name>
    <dbReference type="NCBI Taxonomy" id="7291"/>
    <lineage>
        <taxon>Eukaryota</taxon>
        <taxon>Metazoa</taxon>
        <taxon>Ecdysozoa</taxon>
        <taxon>Arthropoda</taxon>
        <taxon>Hexapoda</taxon>
        <taxon>Insecta</taxon>
        <taxon>Pterygota</taxon>
        <taxon>Neoptera</taxon>
        <taxon>Endopterygota</taxon>
        <taxon>Diptera</taxon>
        <taxon>Brachycera</taxon>
        <taxon>Muscomorpha</taxon>
        <taxon>Ephydroidea</taxon>
        <taxon>Drosophilidae</taxon>
        <taxon>Drosophila</taxon>
    </lineage>
</organism>
<evidence type="ECO:0000313" key="3">
    <source>
        <dbReference type="RefSeq" id="XP_051860718.1"/>
    </source>
</evidence>
<dbReference type="Proteomes" id="UP000515160">
    <property type="component" value="Chromosome 3"/>
</dbReference>
<dbReference type="RefSeq" id="XP_051860718.1">
    <property type="nucleotide sequence ID" value="XM_052004758.1"/>
</dbReference>
<evidence type="ECO:0000256" key="1">
    <source>
        <dbReference type="SAM" id="MobiDB-lite"/>
    </source>
</evidence>
<dbReference type="GeneID" id="127565575"/>
<keyword evidence="2" id="KW-1185">Reference proteome</keyword>
<dbReference type="AlphaFoldDB" id="A0A9C6T3D0"/>
<reference evidence="3" key="1">
    <citation type="submission" date="2025-08" db="UniProtKB">
        <authorList>
            <consortium name="RefSeq"/>
        </authorList>
    </citation>
    <scope>IDENTIFICATION</scope>
    <source>
        <strain evidence="3">15112-1751.03</strain>
        <tissue evidence="3">Whole Adult</tissue>
    </source>
</reference>
<name>A0A9C6T3D0_DROAB</name>
<accession>A0A9C6T3D0</accession>
<protein>
    <submittedName>
        <fullName evidence="3">Uncharacterized protein LOC127565575</fullName>
    </submittedName>
</protein>
<proteinExistence type="predicted"/>
<gene>
    <name evidence="3" type="primary">LOC127565575</name>
</gene>
<feature type="region of interest" description="Disordered" evidence="1">
    <location>
        <begin position="1"/>
        <end position="35"/>
    </location>
</feature>
<feature type="compositionally biased region" description="Basic and acidic residues" evidence="1">
    <location>
        <begin position="13"/>
        <end position="22"/>
    </location>
</feature>